<dbReference type="PANTHER" id="PTHR12835">
    <property type="entry name" value="BIOTIN PROTEIN LIGASE"/>
    <property type="match status" value="1"/>
</dbReference>
<dbReference type="GO" id="GO:0005524">
    <property type="term" value="F:ATP binding"/>
    <property type="evidence" value="ECO:0007669"/>
    <property type="project" value="UniProtKB-KW"/>
</dbReference>
<gene>
    <name evidence="7" type="ORF">Rhe02_72620</name>
</gene>
<evidence type="ECO:0000256" key="1">
    <source>
        <dbReference type="ARBA" id="ARBA00022598"/>
    </source>
</evidence>
<dbReference type="NCBIfam" id="TIGR00121">
    <property type="entry name" value="birA_ligase"/>
    <property type="match status" value="1"/>
</dbReference>
<dbReference type="Proteomes" id="UP000612899">
    <property type="component" value="Unassembled WGS sequence"/>
</dbReference>
<evidence type="ECO:0000256" key="3">
    <source>
        <dbReference type="ARBA" id="ARBA00022840"/>
    </source>
</evidence>
<sequence>MPPPVLDRRRLRDLAFWRVEVKAETASTNTDVIEQAKSGADEGVVVIAESQSAGRGRLGRTWISQPSAGIWLTALLRPKVESARWGWIPLLAGVALADTVNDLHGVKADLKWPNDLLIDGRKCAGILAEVASPGAVVVGVGLNVWQRSADLPMTATGLPATSLRLAGVLDADRTALTIGFLQRLRERYESWQQAPESIVDPYRQRCATIGRDVRIMLPDNRQILGEAITVDDDGRLVLRDEQEQLCPIAAGDVTHVR</sequence>
<feature type="domain" description="BPL/LPL catalytic" evidence="6">
    <location>
        <begin position="8"/>
        <end position="192"/>
    </location>
</feature>
<dbReference type="CDD" id="cd16442">
    <property type="entry name" value="BPL"/>
    <property type="match status" value="1"/>
</dbReference>
<dbReference type="Pfam" id="PF02237">
    <property type="entry name" value="BPL_C"/>
    <property type="match status" value="1"/>
</dbReference>
<organism evidence="7 8">
    <name type="scientific">Rhizocola hellebori</name>
    <dbReference type="NCBI Taxonomy" id="1392758"/>
    <lineage>
        <taxon>Bacteria</taxon>
        <taxon>Bacillati</taxon>
        <taxon>Actinomycetota</taxon>
        <taxon>Actinomycetes</taxon>
        <taxon>Micromonosporales</taxon>
        <taxon>Micromonosporaceae</taxon>
        <taxon>Rhizocola</taxon>
    </lineage>
</organism>
<dbReference type="InterPro" id="IPR045864">
    <property type="entry name" value="aa-tRNA-synth_II/BPL/LPL"/>
</dbReference>
<dbReference type="AlphaFoldDB" id="A0A8J3QE86"/>
<dbReference type="PANTHER" id="PTHR12835:SF5">
    <property type="entry name" value="BIOTIN--PROTEIN LIGASE"/>
    <property type="match status" value="1"/>
</dbReference>
<dbReference type="SUPFAM" id="SSF50037">
    <property type="entry name" value="C-terminal domain of transcriptional repressors"/>
    <property type="match status" value="1"/>
</dbReference>
<dbReference type="EMBL" id="BONY01000063">
    <property type="protein sequence ID" value="GIH09195.1"/>
    <property type="molecule type" value="Genomic_DNA"/>
</dbReference>
<keyword evidence="4" id="KW-0092">Biotin</keyword>
<dbReference type="EC" id="6.3.4.15" evidence="5"/>
<evidence type="ECO:0000313" key="8">
    <source>
        <dbReference type="Proteomes" id="UP000612899"/>
    </source>
</evidence>
<dbReference type="InterPro" id="IPR004143">
    <property type="entry name" value="BPL_LPL_catalytic"/>
</dbReference>
<comment type="caution">
    <text evidence="7">The sequence shown here is derived from an EMBL/GenBank/DDBJ whole genome shotgun (WGS) entry which is preliminary data.</text>
</comment>
<dbReference type="InterPro" id="IPR003142">
    <property type="entry name" value="BPL_C"/>
</dbReference>
<dbReference type="GO" id="GO:0004077">
    <property type="term" value="F:biotin--[biotin carboxyl-carrier protein] ligase activity"/>
    <property type="evidence" value="ECO:0007669"/>
    <property type="project" value="UniProtKB-EC"/>
</dbReference>
<dbReference type="Gene3D" id="2.30.30.100">
    <property type="match status" value="1"/>
</dbReference>
<dbReference type="GO" id="GO:0005737">
    <property type="term" value="C:cytoplasm"/>
    <property type="evidence" value="ECO:0007669"/>
    <property type="project" value="TreeGrafter"/>
</dbReference>
<evidence type="ECO:0000256" key="5">
    <source>
        <dbReference type="ARBA" id="ARBA00024227"/>
    </source>
</evidence>
<name>A0A8J3QE86_9ACTN</name>
<dbReference type="SUPFAM" id="SSF55681">
    <property type="entry name" value="Class II aaRS and biotin synthetases"/>
    <property type="match status" value="1"/>
</dbReference>
<keyword evidence="3" id="KW-0067">ATP-binding</keyword>
<reference evidence="7" key="1">
    <citation type="submission" date="2021-01" db="EMBL/GenBank/DDBJ databases">
        <title>Whole genome shotgun sequence of Rhizocola hellebori NBRC 109834.</title>
        <authorList>
            <person name="Komaki H."/>
            <person name="Tamura T."/>
        </authorList>
    </citation>
    <scope>NUCLEOTIDE SEQUENCE</scope>
    <source>
        <strain evidence="7">NBRC 109834</strain>
    </source>
</reference>
<dbReference type="PROSITE" id="PS51733">
    <property type="entry name" value="BPL_LPL_CATALYTIC"/>
    <property type="match status" value="1"/>
</dbReference>
<accession>A0A8J3QE86</accession>
<evidence type="ECO:0000259" key="6">
    <source>
        <dbReference type="PROSITE" id="PS51733"/>
    </source>
</evidence>
<dbReference type="Gene3D" id="3.30.930.10">
    <property type="entry name" value="Bira Bifunctional Protein, Domain 2"/>
    <property type="match status" value="1"/>
</dbReference>
<protein>
    <recommendedName>
        <fullName evidence="5">biotin--[biotin carboxyl-carrier protein] ligase</fullName>
        <ecNumber evidence="5">6.3.4.15</ecNumber>
    </recommendedName>
</protein>
<dbReference type="InterPro" id="IPR008988">
    <property type="entry name" value="Transcriptional_repressor_C"/>
</dbReference>
<dbReference type="Pfam" id="PF03099">
    <property type="entry name" value="BPL_LplA_LipB"/>
    <property type="match status" value="1"/>
</dbReference>
<proteinExistence type="predicted"/>
<evidence type="ECO:0000256" key="2">
    <source>
        <dbReference type="ARBA" id="ARBA00022741"/>
    </source>
</evidence>
<dbReference type="RefSeq" id="WP_203912925.1">
    <property type="nucleotide sequence ID" value="NZ_BONY01000063.1"/>
</dbReference>
<dbReference type="InterPro" id="IPR004408">
    <property type="entry name" value="Biotin_CoA_COase_ligase"/>
</dbReference>
<keyword evidence="8" id="KW-1185">Reference proteome</keyword>
<keyword evidence="1 7" id="KW-0436">Ligase</keyword>
<evidence type="ECO:0000313" key="7">
    <source>
        <dbReference type="EMBL" id="GIH09195.1"/>
    </source>
</evidence>
<keyword evidence="2" id="KW-0547">Nucleotide-binding</keyword>
<evidence type="ECO:0000256" key="4">
    <source>
        <dbReference type="ARBA" id="ARBA00023267"/>
    </source>
</evidence>